<keyword evidence="1" id="KW-0732">Signal</keyword>
<evidence type="ECO:0000313" key="3">
    <source>
        <dbReference type="Proteomes" id="UP001596152"/>
    </source>
</evidence>
<organism evidence="2 3">
    <name type="scientific">Brevundimonas staleyi</name>
    <dbReference type="NCBI Taxonomy" id="74326"/>
    <lineage>
        <taxon>Bacteria</taxon>
        <taxon>Pseudomonadati</taxon>
        <taxon>Pseudomonadota</taxon>
        <taxon>Alphaproteobacteria</taxon>
        <taxon>Caulobacterales</taxon>
        <taxon>Caulobacteraceae</taxon>
        <taxon>Brevundimonas</taxon>
    </lineage>
</organism>
<sequence length="148" mass="14959">MKTMMMAAALALLPMTAMAQATGTTGATGVGMPIEAPVLAGATLDPACGNLYNMAGKAFCVTAPLAAIGGIAEAYITHFESEGWIAAGGDDNRVVFVKRRDGGGCDGMQMQAFYDTNRPAGPDVPGYIGMATIPGNVCADPNAAATPQ</sequence>
<dbReference type="EMBL" id="JBHSLF010000055">
    <property type="protein sequence ID" value="MFC5346134.1"/>
    <property type="molecule type" value="Genomic_DNA"/>
</dbReference>
<feature type="chain" id="PRO_5046478235" evidence="1">
    <location>
        <begin position="20"/>
        <end position="148"/>
    </location>
</feature>
<protein>
    <submittedName>
        <fullName evidence="2">Uncharacterized protein</fullName>
    </submittedName>
</protein>
<comment type="caution">
    <text evidence="2">The sequence shown here is derived from an EMBL/GenBank/DDBJ whole genome shotgun (WGS) entry which is preliminary data.</text>
</comment>
<evidence type="ECO:0000256" key="1">
    <source>
        <dbReference type="SAM" id="SignalP"/>
    </source>
</evidence>
<feature type="signal peptide" evidence="1">
    <location>
        <begin position="1"/>
        <end position="19"/>
    </location>
</feature>
<accession>A0ABW0FYB5</accession>
<reference evidence="3" key="1">
    <citation type="journal article" date="2019" name="Int. J. Syst. Evol. Microbiol.">
        <title>The Global Catalogue of Microorganisms (GCM) 10K type strain sequencing project: providing services to taxonomists for standard genome sequencing and annotation.</title>
        <authorList>
            <consortium name="The Broad Institute Genomics Platform"/>
            <consortium name="The Broad Institute Genome Sequencing Center for Infectious Disease"/>
            <person name="Wu L."/>
            <person name="Ma J."/>
        </authorList>
    </citation>
    <scope>NUCLEOTIDE SEQUENCE [LARGE SCALE GENOMIC DNA]</scope>
    <source>
        <strain evidence="3">JCM 12125</strain>
    </source>
</reference>
<dbReference type="Proteomes" id="UP001596152">
    <property type="component" value="Unassembled WGS sequence"/>
</dbReference>
<gene>
    <name evidence="2" type="ORF">ACFPIE_19630</name>
</gene>
<proteinExistence type="predicted"/>
<dbReference type="RefSeq" id="WP_374038298.1">
    <property type="nucleotide sequence ID" value="NZ_CP169082.1"/>
</dbReference>
<name>A0ABW0FYB5_9CAUL</name>
<keyword evidence="3" id="KW-1185">Reference proteome</keyword>
<evidence type="ECO:0000313" key="2">
    <source>
        <dbReference type="EMBL" id="MFC5346134.1"/>
    </source>
</evidence>